<dbReference type="Pfam" id="PF13599">
    <property type="entry name" value="Pentapeptide_4"/>
    <property type="match status" value="1"/>
</dbReference>
<feature type="domain" description="DUF7674" evidence="1">
    <location>
        <begin position="152"/>
        <end position="252"/>
    </location>
</feature>
<dbReference type="Pfam" id="PF24722">
    <property type="entry name" value="DUF7674"/>
    <property type="match status" value="1"/>
</dbReference>
<accession>A0A368MYL7</accession>
<dbReference type="PANTHER" id="PTHR14136:SF17">
    <property type="entry name" value="BTB_POZ DOMAIN-CONTAINING PROTEIN KCTD9"/>
    <property type="match status" value="1"/>
</dbReference>
<dbReference type="InterPro" id="IPR051082">
    <property type="entry name" value="Pentapeptide-BTB/POZ_domain"/>
</dbReference>
<keyword evidence="3" id="KW-1185">Reference proteome</keyword>
<evidence type="ECO:0000313" key="3">
    <source>
        <dbReference type="Proteomes" id="UP000252172"/>
    </source>
</evidence>
<evidence type="ECO:0000259" key="1">
    <source>
        <dbReference type="Pfam" id="PF24722"/>
    </source>
</evidence>
<dbReference type="Gene3D" id="2.160.20.80">
    <property type="entry name" value="E3 ubiquitin-protein ligase SopA"/>
    <property type="match status" value="1"/>
</dbReference>
<dbReference type="AlphaFoldDB" id="A0A368MYL7"/>
<evidence type="ECO:0000313" key="2">
    <source>
        <dbReference type="EMBL" id="RCU42089.1"/>
    </source>
</evidence>
<dbReference type="InterPro" id="IPR056091">
    <property type="entry name" value="DUF7674"/>
</dbReference>
<dbReference type="SUPFAM" id="SSF141571">
    <property type="entry name" value="Pentapeptide repeat-like"/>
    <property type="match status" value="1"/>
</dbReference>
<protein>
    <recommendedName>
        <fullName evidence="1">DUF7674 domain-containing protein</fullName>
    </recommendedName>
</protein>
<proteinExistence type="predicted"/>
<dbReference type="PANTHER" id="PTHR14136">
    <property type="entry name" value="BTB_POZ DOMAIN-CONTAINING PROTEIN KCTD9"/>
    <property type="match status" value="1"/>
</dbReference>
<dbReference type="InterPro" id="IPR001646">
    <property type="entry name" value="5peptide_repeat"/>
</dbReference>
<organism evidence="2 3">
    <name type="scientific">Chryseobacterium lacus</name>
    <dbReference type="NCBI Taxonomy" id="2058346"/>
    <lineage>
        <taxon>Bacteria</taxon>
        <taxon>Pseudomonadati</taxon>
        <taxon>Bacteroidota</taxon>
        <taxon>Flavobacteriia</taxon>
        <taxon>Flavobacteriales</taxon>
        <taxon>Weeksellaceae</taxon>
        <taxon>Chryseobacterium group</taxon>
        <taxon>Chryseobacterium</taxon>
    </lineage>
</organism>
<sequence length="263" mass="30457">MIFIETSYHNPRQQKYPTVTSNFMTTATDIMNILEKYNTGHRFFINLDFDKGEKMTGLLLSDTIFENCCFSVDFSQTDFTNARFANCNLKCSDFSQCNLTNTIFENCSLEGTEFNNAKIDGTNLNNCRCYGQVVMLNKTTGELETFKDLLVKELYDNVPEFSKMTDHSDDELQYAVYGELSLRLFDDITTNNEPTDFAKKCFQFFNLLGDRQDENIDNLLVVGIYEGLYASKKCNDIARQLLNGRNRKVYEHWMINGNIRAEY</sequence>
<comment type="caution">
    <text evidence="2">The sequence shown here is derived from an EMBL/GenBank/DDBJ whole genome shotgun (WGS) entry which is preliminary data.</text>
</comment>
<dbReference type="EMBL" id="QPIE01000018">
    <property type="protein sequence ID" value="RCU42089.1"/>
    <property type="molecule type" value="Genomic_DNA"/>
</dbReference>
<gene>
    <name evidence="2" type="ORF">DQ356_11095</name>
</gene>
<dbReference type="Proteomes" id="UP000252172">
    <property type="component" value="Unassembled WGS sequence"/>
</dbReference>
<reference evidence="2 3" key="1">
    <citation type="submission" date="2018-07" db="EMBL/GenBank/DDBJ databases">
        <title>Chryseobacterium lacus sp. nov., isolated from lake water.</title>
        <authorList>
            <person name="Li C.-M."/>
        </authorList>
    </citation>
    <scope>NUCLEOTIDE SEQUENCE [LARGE SCALE GENOMIC DNA]</scope>
    <source>
        <strain evidence="2 3">YLOS41</strain>
    </source>
</reference>
<name>A0A368MYL7_9FLAO</name>